<keyword evidence="4" id="KW-1185">Reference proteome</keyword>
<reference evidence="4" key="1">
    <citation type="submission" date="2018-07" db="EMBL/GenBank/DDBJ databases">
        <authorList>
            <person name="Blom J."/>
        </authorList>
    </citation>
    <scope>NUCLEOTIDE SEQUENCE [LARGE SCALE GENOMIC DNA]</scope>
    <source>
        <strain evidence="4">CCOS 864</strain>
    </source>
</reference>
<protein>
    <submittedName>
        <fullName evidence="3">Variant SH3 domain protein</fullName>
    </submittedName>
</protein>
<dbReference type="Pfam" id="PF07653">
    <property type="entry name" value="SH3_2"/>
    <property type="match status" value="1"/>
</dbReference>
<accession>A0A380T3G5</accession>
<evidence type="ECO:0000256" key="1">
    <source>
        <dbReference type="ARBA" id="ARBA00022443"/>
    </source>
</evidence>
<dbReference type="InterPro" id="IPR036028">
    <property type="entry name" value="SH3-like_dom_sf"/>
</dbReference>
<gene>
    <name evidence="3" type="ORF">CCOS864_03495</name>
</gene>
<dbReference type="AlphaFoldDB" id="A0A380T3G5"/>
<dbReference type="InterPro" id="IPR014593">
    <property type="entry name" value="UCP034961_SH3_2"/>
</dbReference>
<dbReference type="InterPro" id="IPR001452">
    <property type="entry name" value="SH3_domain"/>
</dbReference>
<name>A0A380T3G5_9PSED</name>
<evidence type="ECO:0000259" key="2">
    <source>
        <dbReference type="Pfam" id="PF07653"/>
    </source>
</evidence>
<dbReference type="EMBL" id="UIDD01000008">
    <property type="protein sequence ID" value="SUQ64041.1"/>
    <property type="molecule type" value="Genomic_DNA"/>
</dbReference>
<proteinExistence type="predicted"/>
<dbReference type="Proteomes" id="UP000255177">
    <property type="component" value="Unassembled WGS sequence"/>
</dbReference>
<keyword evidence="1" id="KW-0728">SH3 domain</keyword>
<sequence length="114" mass="12800">MKFMVIEAHRSEYPAPITFAKGAPLNIGERYDGEEGWDNWYLCSTPGQQDGWVPGQVIERLGDDQGIALEDYCARELDVEVGDCLVGGRQLNGWVWCRKGSASGWVPLRVLRDK</sequence>
<feature type="domain" description="SH3" evidence="2">
    <location>
        <begin position="5"/>
        <end position="59"/>
    </location>
</feature>
<evidence type="ECO:0000313" key="4">
    <source>
        <dbReference type="Proteomes" id="UP000255177"/>
    </source>
</evidence>
<dbReference type="PIRSF" id="PIRSF034961">
    <property type="entry name" value="UCP034961_SH3_2"/>
    <property type="match status" value="1"/>
</dbReference>
<organism evidence="3 4">
    <name type="scientific">Pseudomonas wadenswilerensis</name>
    <dbReference type="NCBI Taxonomy" id="1785161"/>
    <lineage>
        <taxon>Bacteria</taxon>
        <taxon>Pseudomonadati</taxon>
        <taxon>Pseudomonadota</taxon>
        <taxon>Gammaproteobacteria</taxon>
        <taxon>Pseudomonadales</taxon>
        <taxon>Pseudomonadaceae</taxon>
        <taxon>Pseudomonas</taxon>
    </lineage>
</organism>
<evidence type="ECO:0000313" key="3">
    <source>
        <dbReference type="EMBL" id="SUQ64041.1"/>
    </source>
</evidence>
<dbReference type="SUPFAM" id="SSF50044">
    <property type="entry name" value="SH3-domain"/>
    <property type="match status" value="2"/>
</dbReference>